<dbReference type="InterPro" id="IPR008920">
    <property type="entry name" value="TF_FadR/GntR_C"/>
</dbReference>
<keyword evidence="3" id="KW-0804">Transcription</keyword>
<evidence type="ECO:0000256" key="2">
    <source>
        <dbReference type="ARBA" id="ARBA00023125"/>
    </source>
</evidence>
<comment type="caution">
    <text evidence="5">The sequence shown here is derived from an EMBL/GenBank/DDBJ whole genome shotgun (WGS) entry which is preliminary data.</text>
</comment>
<dbReference type="SUPFAM" id="SSF48008">
    <property type="entry name" value="GntR ligand-binding domain-like"/>
    <property type="match status" value="1"/>
</dbReference>
<dbReference type="AlphaFoldDB" id="A0A4R6XGE4"/>
<evidence type="ECO:0000259" key="4">
    <source>
        <dbReference type="PROSITE" id="PS50949"/>
    </source>
</evidence>
<name>A0A4R6XGE4_9GAMM</name>
<dbReference type="InterPro" id="IPR036388">
    <property type="entry name" value="WH-like_DNA-bd_sf"/>
</dbReference>
<dbReference type="PANTHER" id="PTHR43537">
    <property type="entry name" value="TRANSCRIPTIONAL REGULATOR, GNTR FAMILY"/>
    <property type="match status" value="1"/>
</dbReference>
<dbReference type="InterPro" id="IPR011711">
    <property type="entry name" value="GntR_C"/>
</dbReference>
<accession>A0A4R6XGE4</accession>
<feature type="domain" description="HTH gntR-type" evidence="4">
    <location>
        <begin position="4"/>
        <end position="71"/>
    </location>
</feature>
<sequence length="291" mass="33842">MKHNHLQQKILRELLQWIRVERLEAGHKLVTSQIAKQFGVSRTPVLAALDVLVKDDVVHYDKNKGYLLACHYDALDEQLETLPESGLEKLYQSICDNHFADPLGELSESEMMRRFDTSRALLLKCLSKILQEGWVVRNEGHGWQFIEVVNDETAYRESYEFRLLNEPAALLAESFQPDPNELASLIEEQQFIQNHGFEKLSAKELYDANIRFHETIISWANNRFTLQAIQRLNQLRRLVEYRQIETAMSRNIQSNEHLDILYAIQANEMSLASTLLKQHIERARSTKAPSR</sequence>
<dbReference type="SMART" id="SM00895">
    <property type="entry name" value="FCD"/>
    <property type="match status" value="1"/>
</dbReference>
<dbReference type="Gene3D" id="1.10.10.10">
    <property type="entry name" value="Winged helix-like DNA-binding domain superfamily/Winged helix DNA-binding domain"/>
    <property type="match status" value="1"/>
</dbReference>
<protein>
    <submittedName>
        <fullName evidence="5">DNA-binding GntR family transcriptional regulator</fullName>
    </submittedName>
</protein>
<dbReference type="Gene3D" id="1.20.120.530">
    <property type="entry name" value="GntR ligand-binding domain-like"/>
    <property type="match status" value="1"/>
</dbReference>
<evidence type="ECO:0000256" key="1">
    <source>
        <dbReference type="ARBA" id="ARBA00023015"/>
    </source>
</evidence>
<dbReference type="PANTHER" id="PTHR43537:SF5">
    <property type="entry name" value="UXU OPERON TRANSCRIPTIONAL REGULATOR"/>
    <property type="match status" value="1"/>
</dbReference>
<organism evidence="5 6">
    <name type="scientific">Marinomonas communis</name>
    <dbReference type="NCBI Taxonomy" id="28254"/>
    <lineage>
        <taxon>Bacteria</taxon>
        <taxon>Pseudomonadati</taxon>
        <taxon>Pseudomonadota</taxon>
        <taxon>Gammaproteobacteria</taxon>
        <taxon>Oceanospirillales</taxon>
        <taxon>Oceanospirillaceae</taxon>
        <taxon>Marinomonas</taxon>
    </lineage>
</organism>
<dbReference type="EMBL" id="SNZA01000001">
    <property type="protein sequence ID" value="TDR14868.1"/>
    <property type="molecule type" value="Genomic_DNA"/>
</dbReference>
<dbReference type="GO" id="GO:0003700">
    <property type="term" value="F:DNA-binding transcription factor activity"/>
    <property type="evidence" value="ECO:0007669"/>
    <property type="project" value="InterPro"/>
</dbReference>
<keyword evidence="1" id="KW-0805">Transcription regulation</keyword>
<dbReference type="OrthoDB" id="8066003at2"/>
<dbReference type="GO" id="GO:0003677">
    <property type="term" value="F:DNA binding"/>
    <property type="evidence" value="ECO:0007669"/>
    <property type="project" value="UniProtKB-KW"/>
</dbReference>
<dbReference type="SMART" id="SM00345">
    <property type="entry name" value="HTH_GNTR"/>
    <property type="match status" value="1"/>
</dbReference>
<dbReference type="Pfam" id="PF00392">
    <property type="entry name" value="GntR"/>
    <property type="match status" value="1"/>
</dbReference>
<dbReference type="InterPro" id="IPR000524">
    <property type="entry name" value="Tscrpt_reg_HTH_GntR"/>
</dbReference>
<dbReference type="SUPFAM" id="SSF46785">
    <property type="entry name" value="Winged helix' DNA-binding domain"/>
    <property type="match status" value="1"/>
</dbReference>
<dbReference type="Proteomes" id="UP000295729">
    <property type="component" value="Unassembled WGS sequence"/>
</dbReference>
<proteinExistence type="predicted"/>
<evidence type="ECO:0000313" key="6">
    <source>
        <dbReference type="Proteomes" id="UP000295729"/>
    </source>
</evidence>
<keyword evidence="2 5" id="KW-0238">DNA-binding</keyword>
<gene>
    <name evidence="5" type="ORF">C8D85_0217</name>
</gene>
<reference evidence="5 6" key="1">
    <citation type="submission" date="2019-03" db="EMBL/GenBank/DDBJ databases">
        <title>Genomic Encyclopedia of Type Strains, Phase IV (KMG-IV): sequencing the most valuable type-strain genomes for metagenomic binning, comparative biology and taxonomic classification.</title>
        <authorList>
            <person name="Goeker M."/>
        </authorList>
    </citation>
    <scope>NUCLEOTIDE SEQUENCE [LARGE SCALE GENOMIC DNA]</scope>
    <source>
        <strain evidence="5 6">DSM 5604</strain>
    </source>
</reference>
<evidence type="ECO:0000256" key="3">
    <source>
        <dbReference type="ARBA" id="ARBA00023163"/>
    </source>
</evidence>
<keyword evidence="6" id="KW-1185">Reference proteome</keyword>
<dbReference type="Pfam" id="PF07729">
    <property type="entry name" value="FCD"/>
    <property type="match status" value="1"/>
</dbReference>
<dbReference type="InterPro" id="IPR036390">
    <property type="entry name" value="WH_DNA-bd_sf"/>
</dbReference>
<dbReference type="RefSeq" id="WP_133559511.1">
    <property type="nucleotide sequence ID" value="NZ_SNZA01000001.1"/>
</dbReference>
<dbReference type="PROSITE" id="PS50949">
    <property type="entry name" value="HTH_GNTR"/>
    <property type="match status" value="1"/>
</dbReference>
<evidence type="ECO:0000313" key="5">
    <source>
        <dbReference type="EMBL" id="TDR14868.1"/>
    </source>
</evidence>